<sequence>MPLYMDVHRDVDATVDEVVEAHKKDIETQKEYDVEYVNYWVDDEEGAVFCLFEGPSKEAGEKVHEHAHGLTADEIYEVEQGE</sequence>
<gene>
    <name evidence="1" type="ORF">NDI56_08605</name>
</gene>
<proteinExistence type="predicted"/>
<evidence type="ECO:0000313" key="1">
    <source>
        <dbReference type="EMBL" id="MDS0259451.1"/>
    </source>
</evidence>
<dbReference type="InterPro" id="IPR042557">
    <property type="entry name" value="SCO4226"/>
</dbReference>
<protein>
    <submittedName>
        <fullName evidence="1">DUF4242 domain-containing protein</fullName>
    </submittedName>
</protein>
<keyword evidence="2" id="KW-1185">Reference proteome</keyword>
<dbReference type="EMBL" id="JAMQON010000002">
    <property type="protein sequence ID" value="MDS0259451.1"/>
    <property type="molecule type" value="Genomic_DNA"/>
</dbReference>
<dbReference type="RefSeq" id="WP_310919062.1">
    <property type="nucleotide sequence ID" value="NZ_JAMQON010000002.1"/>
</dbReference>
<name>A0ABU2FB56_9EURY</name>
<dbReference type="InterPro" id="IPR025336">
    <property type="entry name" value="SCO4226-like"/>
</dbReference>
<comment type="caution">
    <text evidence="1">The sequence shown here is derived from an EMBL/GenBank/DDBJ whole genome shotgun (WGS) entry which is preliminary data.</text>
</comment>
<accession>A0ABU2FB56</accession>
<dbReference type="Pfam" id="PF14026">
    <property type="entry name" value="SCO4226-like"/>
    <property type="match status" value="1"/>
</dbReference>
<dbReference type="Proteomes" id="UP001259659">
    <property type="component" value="Unassembled WGS sequence"/>
</dbReference>
<evidence type="ECO:0000313" key="2">
    <source>
        <dbReference type="Proteomes" id="UP001259659"/>
    </source>
</evidence>
<organism evidence="1 2">
    <name type="scientific">Haloarcula saliterrae</name>
    <dbReference type="NCBI Taxonomy" id="2950534"/>
    <lineage>
        <taxon>Archaea</taxon>
        <taxon>Methanobacteriati</taxon>
        <taxon>Methanobacteriota</taxon>
        <taxon>Stenosarchaea group</taxon>
        <taxon>Halobacteria</taxon>
        <taxon>Halobacteriales</taxon>
        <taxon>Haloarculaceae</taxon>
        <taxon>Haloarcula</taxon>
    </lineage>
</organism>
<dbReference type="Gene3D" id="3.30.70.3090">
    <property type="entry name" value="ORF SCO4226, nickel-binding ferredoxin-like monomer"/>
    <property type="match status" value="1"/>
</dbReference>
<reference evidence="1 2" key="1">
    <citation type="submission" date="2022-06" db="EMBL/GenBank/DDBJ databases">
        <title>Haloarcula sp. a new haloarchaeum isolate from saline soil.</title>
        <authorList>
            <person name="Strakova D."/>
            <person name="Galisteo C."/>
            <person name="Sanchez-Porro C."/>
            <person name="Ventosa A."/>
        </authorList>
    </citation>
    <scope>NUCLEOTIDE SEQUENCE [LARGE SCALE GENOMIC DNA]</scope>
    <source>
        <strain evidence="1 2">S1CR25-12</strain>
    </source>
</reference>